<dbReference type="Proteomes" id="UP001159428">
    <property type="component" value="Unassembled WGS sequence"/>
</dbReference>
<dbReference type="AlphaFoldDB" id="A0AAU9VX27"/>
<dbReference type="EMBL" id="CALNXJ010000003">
    <property type="protein sequence ID" value="CAH3036767.1"/>
    <property type="molecule type" value="Genomic_DNA"/>
</dbReference>
<protein>
    <submittedName>
        <fullName evidence="2">Uncharacterized protein</fullName>
    </submittedName>
</protein>
<name>A0AAU9VX27_9CNID</name>
<feature type="compositionally biased region" description="Polar residues" evidence="1">
    <location>
        <begin position="50"/>
        <end position="60"/>
    </location>
</feature>
<feature type="compositionally biased region" description="Polar residues" evidence="1">
    <location>
        <begin position="97"/>
        <end position="114"/>
    </location>
</feature>
<feature type="compositionally biased region" description="Basic and acidic residues" evidence="1">
    <location>
        <begin position="87"/>
        <end position="96"/>
    </location>
</feature>
<gene>
    <name evidence="2" type="ORF">PMEA_00017150</name>
</gene>
<feature type="region of interest" description="Disordered" evidence="1">
    <location>
        <begin position="40"/>
        <end position="65"/>
    </location>
</feature>
<accession>A0AAU9VX27</accession>
<evidence type="ECO:0000313" key="2">
    <source>
        <dbReference type="EMBL" id="CAH3036767.1"/>
    </source>
</evidence>
<comment type="caution">
    <text evidence="2">The sequence shown here is derived from an EMBL/GenBank/DDBJ whole genome shotgun (WGS) entry which is preliminary data.</text>
</comment>
<feature type="region of interest" description="Disordered" evidence="1">
    <location>
        <begin position="87"/>
        <end position="114"/>
    </location>
</feature>
<proteinExistence type="predicted"/>
<evidence type="ECO:0000256" key="1">
    <source>
        <dbReference type="SAM" id="MobiDB-lite"/>
    </source>
</evidence>
<organism evidence="2 3">
    <name type="scientific">Pocillopora meandrina</name>
    <dbReference type="NCBI Taxonomy" id="46732"/>
    <lineage>
        <taxon>Eukaryota</taxon>
        <taxon>Metazoa</taxon>
        <taxon>Cnidaria</taxon>
        <taxon>Anthozoa</taxon>
        <taxon>Hexacorallia</taxon>
        <taxon>Scleractinia</taxon>
        <taxon>Astrocoeniina</taxon>
        <taxon>Pocilloporidae</taxon>
        <taxon>Pocillopora</taxon>
    </lineage>
</organism>
<sequence length="114" mass="13300">MADLRMAQDWQRESERIEGYIKSGRDQNIFDPDPNRIYTKRKQHNEAASKDTNSSVSGESQLKYPSDGWSIDLTRMRRIFTRVEMNEHISKSRKSIDSNTRTRSISTSARNAFL</sequence>
<keyword evidence="3" id="KW-1185">Reference proteome</keyword>
<evidence type="ECO:0000313" key="3">
    <source>
        <dbReference type="Proteomes" id="UP001159428"/>
    </source>
</evidence>
<reference evidence="2 3" key="1">
    <citation type="submission" date="2022-05" db="EMBL/GenBank/DDBJ databases">
        <authorList>
            <consortium name="Genoscope - CEA"/>
            <person name="William W."/>
        </authorList>
    </citation>
    <scope>NUCLEOTIDE SEQUENCE [LARGE SCALE GENOMIC DNA]</scope>
</reference>